<dbReference type="GO" id="GO:0004373">
    <property type="term" value="F:alpha-1,4-glucan glucosyltransferase (UDP-glucose donor) activity"/>
    <property type="evidence" value="ECO:0007669"/>
    <property type="project" value="InterPro"/>
</dbReference>
<reference evidence="11 12" key="1">
    <citation type="journal article" date="2009" name="Science">
        <title>Green evolution and dynamic adaptations revealed by genomes of the marine picoeukaryotes Micromonas.</title>
        <authorList>
            <person name="Worden A.Z."/>
            <person name="Lee J.H."/>
            <person name="Mock T."/>
            <person name="Rouze P."/>
            <person name="Simmons M.P."/>
            <person name="Aerts A.L."/>
            <person name="Allen A.E."/>
            <person name="Cuvelier M.L."/>
            <person name="Derelle E."/>
            <person name="Everett M.V."/>
            <person name="Foulon E."/>
            <person name="Grimwood J."/>
            <person name="Gundlach H."/>
            <person name="Henrissat B."/>
            <person name="Napoli C."/>
            <person name="McDonald S.M."/>
            <person name="Parker M.S."/>
            <person name="Rombauts S."/>
            <person name="Salamov A."/>
            <person name="Von Dassow P."/>
            <person name="Badger J.H."/>
            <person name="Coutinho P.M."/>
            <person name="Demir E."/>
            <person name="Dubchak I."/>
            <person name="Gentemann C."/>
            <person name="Eikrem W."/>
            <person name="Gready J.E."/>
            <person name="John U."/>
            <person name="Lanier W."/>
            <person name="Lindquist E.A."/>
            <person name="Lucas S."/>
            <person name="Mayer K.F."/>
            <person name="Moreau H."/>
            <person name="Not F."/>
            <person name="Otillar R."/>
            <person name="Panaud O."/>
            <person name="Pangilinan J."/>
            <person name="Paulsen I."/>
            <person name="Piegu B."/>
            <person name="Poliakov A."/>
            <person name="Robbens S."/>
            <person name="Schmutz J."/>
            <person name="Toulza E."/>
            <person name="Wyss T."/>
            <person name="Zelensky A."/>
            <person name="Zhou K."/>
            <person name="Armbrust E.V."/>
            <person name="Bhattacharya D."/>
            <person name="Goodenough U.W."/>
            <person name="Van de Peer Y."/>
            <person name="Grigoriev I.V."/>
        </authorList>
    </citation>
    <scope>NUCLEOTIDE SEQUENCE [LARGE SCALE GENOMIC DNA]</scope>
    <source>
        <strain evidence="11 12">CCMP1545</strain>
    </source>
</reference>
<feature type="coiled-coil region" evidence="8">
    <location>
        <begin position="194"/>
        <end position="239"/>
    </location>
</feature>
<dbReference type="OrthoDB" id="2018403at2759"/>
<feature type="domain" description="Carbohydrate binding module family 25" evidence="10">
    <location>
        <begin position="1368"/>
        <end position="1469"/>
    </location>
</feature>
<dbReference type="Gene3D" id="3.40.50.2000">
    <property type="entry name" value="Glycogen Phosphorylase B"/>
    <property type="match status" value="3"/>
</dbReference>
<keyword evidence="8" id="KW-0175">Coiled coil</keyword>
<feature type="compositionally biased region" description="Acidic residues" evidence="9">
    <location>
        <begin position="737"/>
        <end position="746"/>
    </location>
</feature>
<evidence type="ECO:0000256" key="1">
    <source>
        <dbReference type="ARBA" id="ARBA00001478"/>
    </source>
</evidence>
<dbReference type="InterPro" id="IPR005085">
    <property type="entry name" value="CBM25"/>
</dbReference>
<dbReference type="CDD" id="cd06503">
    <property type="entry name" value="ATP-synt_Fo_b"/>
    <property type="match status" value="2"/>
</dbReference>
<dbReference type="eggNOG" id="ENOG502QQTU">
    <property type="taxonomic scope" value="Eukaryota"/>
</dbReference>
<dbReference type="GO" id="GO:0009011">
    <property type="term" value="F:alpha-1,4-glucan glucosyltransferase (ADP-glucose donor) activity"/>
    <property type="evidence" value="ECO:0007669"/>
    <property type="project" value="UniProtKB-EC"/>
</dbReference>
<feature type="compositionally biased region" description="Low complexity" evidence="9">
    <location>
        <begin position="47"/>
        <end position="57"/>
    </location>
</feature>
<comment type="catalytic activity">
    <reaction evidence="1">
        <text>[(1-&gt;4)-alpha-D-glucosyl](n) + ADP-alpha-D-glucose = [(1-&gt;4)-alpha-D-glucosyl](n+1) + ADP + H(+)</text>
        <dbReference type="Rhea" id="RHEA:18189"/>
        <dbReference type="Rhea" id="RHEA-COMP:9584"/>
        <dbReference type="Rhea" id="RHEA-COMP:9587"/>
        <dbReference type="ChEBI" id="CHEBI:15378"/>
        <dbReference type="ChEBI" id="CHEBI:15444"/>
        <dbReference type="ChEBI" id="CHEBI:57498"/>
        <dbReference type="ChEBI" id="CHEBI:456216"/>
        <dbReference type="EC" id="2.4.1.21"/>
    </reaction>
</comment>
<dbReference type="EC" id="2.4.1.21" evidence="4"/>
<evidence type="ECO:0000256" key="8">
    <source>
        <dbReference type="SAM" id="Coils"/>
    </source>
</evidence>
<keyword evidence="12" id="KW-1185">Reference proteome</keyword>
<dbReference type="InterPro" id="IPR011835">
    <property type="entry name" value="GS/SS"/>
</dbReference>
<dbReference type="GeneID" id="9687693"/>
<evidence type="ECO:0000313" key="12">
    <source>
        <dbReference type="Proteomes" id="UP000001876"/>
    </source>
</evidence>
<evidence type="ECO:0000313" key="11">
    <source>
        <dbReference type="EMBL" id="EEH53762.1"/>
    </source>
</evidence>
<keyword evidence="6" id="KW-0808">Transferase</keyword>
<keyword evidence="5" id="KW-0328">Glycosyltransferase</keyword>
<dbReference type="GO" id="GO:0019252">
    <property type="term" value="P:starch biosynthetic process"/>
    <property type="evidence" value="ECO:0007669"/>
    <property type="project" value="UniProtKB-UniPathway"/>
</dbReference>
<evidence type="ECO:0000256" key="4">
    <source>
        <dbReference type="ARBA" id="ARBA00012588"/>
    </source>
</evidence>
<feature type="domain" description="Carbohydrate binding module family 25" evidence="10">
    <location>
        <begin position="1203"/>
        <end position="1301"/>
    </location>
</feature>
<dbReference type="HAMAP" id="MF_00484">
    <property type="entry name" value="Glycogen_synth"/>
    <property type="match status" value="1"/>
</dbReference>
<dbReference type="Pfam" id="PF16760">
    <property type="entry name" value="CBM53"/>
    <property type="match status" value="1"/>
</dbReference>
<dbReference type="Pfam" id="PF00534">
    <property type="entry name" value="Glycos_transf_1"/>
    <property type="match status" value="1"/>
</dbReference>
<accession>C1N295</accession>
<proteinExistence type="inferred from homology"/>
<evidence type="ECO:0000256" key="3">
    <source>
        <dbReference type="ARBA" id="ARBA00010281"/>
    </source>
</evidence>
<feature type="compositionally biased region" description="Low complexity" evidence="9">
    <location>
        <begin position="1"/>
        <end position="26"/>
    </location>
</feature>
<evidence type="ECO:0000256" key="2">
    <source>
        <dbReference type="ARBA" id="ARBA00004727"/>
    </source>
</evidence>
<feature type="compositionally biased region" description="Basic and acidic residues" evidence="9">
    <location>
        <begin position="79"/>
        <end position="92"/>
    </location>
</feature>
<dbReference type="SMART" id="SM01066">
    <property type="entry name" value="CBM_25"/>
    <property type="match status" value="2"/>
</dbReference>
<dbReference type="InterPro" id="IPR013534">
    <property type="entry name" value="Starch_synth_cat_dom"/>
</dbReference>
<dbReference type="CDD" id="cd03791">
    <property type="entry name" value="GT5_Glycogen_synthase_DULL1-like"/>
    <property type="match status" value="1"/>
</dbReference>
<comment type="pathway">
    <text evidence="2">Glycan biosynthesis; starch biosynthesis.</text>
</comment>
<dbReference type="UniPathway" id="UPA00152"/>
<keyword evidence="7" id="KW-0750">Starch biosynthesis</keyword>
<dbReference type="STRING" id="564608.C1N295"/>
<feature type="compositionally biased region" description="Basic residues" evidence="9">
    <location>
        <begin position="1331"/>
        <end position="1340"/>
    </location>
</feature>
<feature type="region of interest" description="Disordered" evidence="9">
    <location>
        <begin position="1330"/>
        <end position="1356"/>
    </location>
</feature>
<dbReference type="GO" id="GO:2001070">
    <property type="term" value="F:starch binding"/>
    <property type="evidence" value="ECO:0007669"/>
    <property type="project" value="InterPro"/>
</dbReference>
<dbReference type="SUPFAM" id="SSF53756">
    <property type="entry name" value="UDP-Glycosyltransferase/glycogen phosphorylase"/>
    <property type="match status" value="1"/>
</dbReference>
<dbReference type="KEGG" id="mpp:MICPUCDRAFT_51899"/>
<dbReference type="EMBL" id="GG663745">
    <property type="protein sequence ID" value="EEH53762.1"/>
    <property type="molecule type" value="Genomic_DNA"/>
</dbReference>
<evidence type="ECO:0000256" key="6">
    <source>
        <dbReference type="ARBA" id="ARBA00022679"/>
    </source>
</evidence>
<feature type="region of interest" description="Disordered" evidence="9">
    <location>
        <begin position="599"/>
        <end position="626"/>
    </location>
</feature>
<name>C1N295_MICPC</name>
<comment type="similarity">
    <text evidence="3">Belongs to the glycosyltransferase 1 family. Bacterial/plant glycogen synthase subfamily.</text>
</comment>
<gene>
    <name evidence="11" type="primary">SSIIIC</name>
    <name evidence="11" type="ORF">MICPUCDRAFT_51899</name>
</gene>
<evidence type="ECO:0000259" key="10">
    <source>
        <dbReference type="SMART" id="SM01066"/>
    </source>
</evidence>
<feature type="compositionally biased region" description="Basic and acidic residues" evidence="9">
    <location>
        <begin position="747"/>
        <end position="766"/>
    </location>
</feature>
<dbReference type="InterPro" id="IPR001296">
    <property type="entry name" value="Glyco_trans_1"/>
</dbReference>
<dbReference type="Proteomes" id="UP000001876">
    <property type="component" value="Unassembled WGS sequence"/>
</dbReference>
<evidence type="ECO:0000256" key="5">
    <source>
        <dbReference type="ARBA" id="ARBA00022676"/>
    </source>
</evidence>
<dbReference type="PANTHER" id="PTHR46083">
    <property type="match status" value="1"/>
</dbReference>
<dbReference type="OMA" id="HERNWER"/>
<organism evidence="12">
    <name type="scientific">Micromonas pusilla (strain CCMP1545)</name>
    <name type="common">Picoplanktonic green alga</name>
    <dbReference type="NCBI Taxonomy" id="564608"/>
    <lineage>
        <taxon>Eukaryota</taxon>
        <taxon>Viridiplantae</taxon>
        <taxon>Chlorophyta</taxon>
        <taxon>Mamiellophyceae</taxon>
        <taxon>Mamiellales</taxon>
        <taxon>Mamiellaceae</taxon>
        <taxon>Micromonas</taxon>
    </lineage>
</organism>
<evidence type="ECO:0000256" key="7">
    <source>
        <dbReference type="ARBA" id="ARBA00022922"/>
    </source>
</evidence>
<feature type="region of interest" description="Disordered" evidence="9">
    <location>
        <begin position="697"/>
        <end position="720"/>
    </location>
</feature>
<dbReference type="PANTHER" id="PTHR46083:SF5">
    <property type="entry name" value="STARCH SYNTHASE 3, CHLOROPLASTIC_AMYLOPLASTIC"/>
    <property type="match status" value="1"/>
</dbReference>
<feature type="region of interest" description="Disordered" evidence="9">
    <location>
        <begin position="734"/>
        <end position="770"/>
    </location>
</feature>
<protein>
    <recommendedName>
        <fullName evidence="4">starch synthase</fullName>
        <ecNumber evidence="4">2.4.1.21</ecNumber>
    </recommendedName>
</protein>
<feature type="region of interest" description="Disordered" evidence="9">
    <location>
        <begin position="1"/>
        <end position="92"/>
    </location>
</feature>
<dbReference type="RefSeq" id="XP_003062050.1">
    <property type="nucleotide sequence ID" value="XM_003062004.1"/>
</dbReference>
<dbReference type="Pfam" id="PF08323">
    <property type="entry name" value="Glyco_transf_5"/>
    <property type="match status" value="1"/>
</dbReference>
<sequence>MAASSMASASARAGFGADGASARRASTPGARARSPSPISTSRRDRAGAPSGAPVPAARNPSIRRKHASNRPPSLLIARADGDGAAAKKDEDIMRNVAARVKAARELAKRLAAEEEGEADARGGVLGEGLSGDGGGFTGSQYIETEHGGDVDAAAAALNKFASDAAVEAQAAEEEANAFAARAVTEMDEAVTRIRQEAAKRVASAERERDKTRESAKKAIAEANQRASQLEETLRLVKTETDAKIRAEKLAQARSATTLDFARRLSPPRVPRFQSPHSTPFNSASDAFQLHPDIIARMDPAQAELEQEMEKTDDFASRTEEEARIKIQVAEETARRVIAEAEQARNTLLRELNETKQESAAAVQKAKQKASDDVAAAKAKLEDEVQRRVRDVEDAYKSIVKAAEDKARASENELEKAQEAAEMTVEEAKEAANEELKAGLAAAEEALAAAEEVAAIEIKAAVDAADALIAKKEQELAEQKKKEINEIKQKTAKMLELAKAETTVLVEEARAKALQDVREAKAVAAEQIDQAKNEAENEMRKAESIAAAKDAVAAAVEQSQKDVASAEGKATKLEAEIEKVREAAAKQIKELEEDMKQQVETVKRETREQSEKEVQRALAKQKEAEERVELAVADANKKADRAVKAAETRAEEEITEAVRVSAEQIEAAELDATKRVLEAENSARAQLENANKLAAEEKKKIEKERDEKVAAAEKATKEMKKMKKRLDLIEEDAKRVEEMEDRVEEAEKESTRARTEASDHESARIDAESAAVEAEAKMEAAVEALEIAEAERDAANKAAKQEASLLEGAVKAARQEADAAAAQALLAAKEEHDKNAEIAAAALMETKDSLRRAENDLAEARATHEAAAEEAAELLRIARQDAEEARADADAARAEAEEEKNRLSENADMETLVLFEKRVAEVTAEIETRVDDANHRAEIAENDLAAANFKIDGLRAELGVAQTELASLEQTDRRTTLDDENIRAQIAAMQIKIERRDEEIKKLQALLGIVPKLEKPPEELGQESIIQRAEARISGQTSMPTAEEEVDPETLEKRQELERLLAELTMLKGEQAQTPAQAARAAMELTGMAPPAAPAAPPQAAGGISMPTPLAPGAQQAVAIEPAMIEPSVASPGDAGAFVPTSTTVVVDENAINQAYWDAYNETLEQRKRQRRVDAEAWAAGQTSVVSSNLANVYHWIGGNPREGDNAMIYNRKDNGLSEGGQLFLHLGYNGWQGEPRQVDMRPLPHDHPSRQELGLDDNSGDWWIAEPVYVGAESRVLDFVFSDGEGKYDNAGGSDYHTPCGDGETVDPVAERVRQLEEENAEQDEIIAQKAGRRAQRQTRARQGFKTQGAKDPKTASVLTDPAVPVAGQPLKIFYRYEKDDRDHPLHDVHEVFVQGGWNRWSHAQSFGPVKMEWSDDPPGGTPTLPALEATVTAPTDAHVMDFFFHNGRNGREAKYDSNHSLDYHINTKGARGSNPKLRIVHVAVEMAPIAKVGGMGDVVTALCRAIMEKGHSVEVILPKYDCMDHNQIENLKQTEQFEFKGVVLYVWRGEVEEVPVVFLQPDNGNFDVGCIYGRGDDHVRFEFFSQCALHWLKHSMDKPDVVHAHDWSTAPVIFARRALLPPTAATVITIHNLEFGQDLLGRALERCTFATTVSPTYSREIADHNAIKDNKEKLVGIRNGIDVEIWDPSSDVLLSQWFDAGTWESGKQAAKTQLAQRLSMNLPQPGTPVVGVVARLTQQKGVHLIKHAAKRTLEQGGQFVLLGSSPDGNVQNDFNNLANEFNQKHPGQSGFVFAFDEPLSHLIYAASDMILVPSMFEPCGLTQLIAMRYGTVPVVRRTGGLRDTVFDVDEDVDRARMEETEPNGYAFDGAQAHDIDAALDRAMMTYSSDYGRWKLLVNTIMRQDWGWNGPAETYVEHYWQAKKKHLTNPNVND</sequence>
<evidence type="ECO:0000256" key="9">
    <source>
        <dbReference type="SAM" id="MobiDB-lite"/>
    </source>
</evidence>